<dbReference type="Pfam" id="PF13671">
    <property type="entry name" value="AAA_33"/>
    <property type="match status" value="1"/>
</dbReference>
<sequence>MLCGKIASGKSTLSAQLGRSERTVVIAEDDWLNALYADEMSSVADFVRCMSKLRRITEPHVVSLLNSGLSVVLDFQANTVESRNWMRGILDQTNAGHQLHVLDVPDDVCLARLHARNTQADHPFAVSDDQFRQVTKHFVAPSAEEGFNIVMHRAVAISE</sequence>
<accession>A0A1M5W1H2</accession>
<dbReference type="GO" id="GO:0016301">
    <property type="term" value="F:kinase activity"/>
    <property type="evidence" value="ECO:0007669"/>
    <property type="project" value="UniProtKB-KW"/>
</dbReference>
<keyword evidence="1" id="KW-0418">Kinase</keyword>
<gene>
    <name evidence="1" type="ORF">SAMN05443551_3202</name>
</gene>
<dbReference type="EMBL" id="FQXC01000004">
    <property type="protein sequence ID" value="SHH81429.1"/>
    <property type="molecule type" value="Genomic_DNA"/>
</dbReference>
<evidence type="ECO:0000313" key="2">
    <source>
        <dbReference type="Proteomes" id="UP000184221"/>
    </source>
</evidence>
<dbReference type="SUPFAM" id="SSF52540">
    <property type="entry name" value="P-loop containing nucleoside triphosphate hydrolases"/>
    <property type="match status" value="1"/>
</dbReference>
<keyword evidence="2" id="KW-1185">Reference proteome</keyword>
<keyword evidence="1" id="KW-0808">Transferase</keyword>
<evidence type="ECO:0000313" key="1">
    <source>
        <dbReference type="EMBL" id="SHH81429.1"/>
    </source>
</evidence>
<name>A0A1M5W1H2_9RHOB</name>
<dbReference type="AlphaFoldDB" id="A0A1M5W1H2"/>
<reference evidence="1 2" key="1">
    <citation type="submission" date="2016-11" db="EMBL/GenBank/DDBJ databases">
        <authorList>
            <person name="Jaros S."/>
            <person name="Januszkiewicz K."/>
            <person name="Wedrychowicz H."/>
        </authorList>
    </citation>
    <scope>NUCLEOTIDE SEQUENCE [LARGE SCALE GENOMIC DNA]</scope>
    <source>
        <strain evidence="1 2">DSM 29431</strain>
    </source>
</reference>
<proteinExistence type="predicted"/>
<dbReference type="Gene3D" id="3.40.50.300">
    <property type="entry name" value="P-loop containing nucleotide triphosphate hydrolases"/>
    <property type="match status" value="1"/>
</dbReference>
<protein>
    <submittedName>
        <fullName evidence="1">Predicted kinase</fullName>
    </submittedName>
</protein>
<dbReference type="Proteomes" id="UP000184221">
    <property type="component" value="Unassembled WGS sequence"/>
</dbReference>
<organism evidence="1 2">
    <name type="scientific">Marivita hallyeonensis</name>
    <dbReference type="NCBI Taxonomy" id="996342"/>
    <lineage>
        <taxon>Bacteria</taxon>
        <taxon>Pseudomonadati</taxon>
        <taxon>Pseudomonadota</taxon>
        <taxon>Alphaproteobacteria</taxon>
        <taxon>Rhodobacterales</taxon>
        <taxon>Roseobacteraceae</taxon>
        <taxon>Marivita</taxon>
    </lineage>
</organism>
<dbReference type="InterPro" id="IPR027417">
    <property type="entry name" value="P-loop_NTPase"/>
</dbReference>